<keyword evidence="1" id="KW-0934">Plastid</keyword>
<dbReference type="Pfam" id="PF01947">
    <property type="entry name" value="Rv2949c-like"/>
    <property type="match status" value="1"/>
</dbReference>
<gene>
    <name evidence="1" type="primary">ycf21</name>
    <name evidence="1" type="ORF">Ceram_089</name>
</gene>
<dbReference type="InterPro" id="IPR028978">
    <property type="entry name" value="Chorismate_lyase_/UTRA_dom_sf"/>
</dbReference>
<dbReference type="InterPro" id="IPR002800">
    <property type="entry name" value="Rv2949c-like"/>
</dbReference>
<reference evidence="1" key="1">
    <citation type="journal article" date="2016" name="BMC Biol.">
        <title>Parallel evolution of highly conserved plastid genome architecture in red seaweeds and seed plants.</title>
        <authorList>
            <person name="Lee J."/>
            <person name="Cho C.H."/>
            <person name="Park S.I."/>
            <person name="Choi J.W."/>
            <person name="Song H.S."/>
            <person name="West J.A."/>
            <person name="Bhattacharya D."/>
            <person name="Yoon H.S."/>
        </authorList>
    </citation>
    <scope>NUCLEOTIDE SEQUENCE</scope>
</reference>
<dbReference type="AlphaFoldDB" id="A0A1C9CDA8"/>
<dbReference type="Gene3D" id="3.40.1410.10">
    <property type="entry name" value="Chorismate lyase-like"/>
    <property type="match status" value="1"/>
</dbReference>
<sequence length="182" mass="22048">MNINNMQLFHPIFTLKYSSKKYVQKNINKYIPIEWQFIVMNNGSLTQNLNSLLINQIQLEMSQKYNITLNNKLTNIRIVWLENYINKHLTFAQSIWMIDKQNNIYKHILNTQPIGYSLIQFEIDIYKDLQEIYCGYCYNLENIFDYSNLIWGRKYKMFYEKNSYVTIEEFFTPQLAKFLALK</sequence>
<name>A0A1C9CDA8_CERJP</name>
<dbReference type="RefSeq" id="YP_009297022.1">
    <property type="nucleotide sequence ID" value="NC_031174.1"/>
</dbReference>
<evidence type="ECO:0000313" key="1">
    <source>
        <dbReference type="EMBL" id="AOM66365.1"/>
    </source>
</evidence>
<evidence type="ECO:0008006" key="2">
    <source>
        <dbReference type="Google" id="ProtNLM"/>
    </source>
</evidence>
<dbReference type="SUPFAM" id="SSF64288">
    <property type="entry name" value="Chorismate lyase-like"/>
    <property type="match status" value="1"/>
</dbReference>
<organism evidence="1">
    <name type="scientific">Ceramothamnion japonicum</name>
    <name type="common">Red alga</name>
    <name type="synonym">Ceramium japonicum</name>
    <dbReference type="NCBI Taxonomy" id="218448"/>
    <lineage>
        <taxon>Eukaryota</taxon>
        <taxon>Rhodophyta</taxon>
        <taxon>Florideophyceae</taxon>
        <taxon>Rhodymeniophycidae</taxon>
        <taxon>Ceramiales</taxon>
        <taxon>Ceramiaceae</taxon>
        <taxon>Ceramothamnion</taxon>
    </lineage>
</organism>
<dbReference type="EMBL" id="KX284719">
    <property type="protein sequence ID" value="AOM66365.1"/>
    <property type="molecule type" value="Genomic_DNA"/>
</dbReference>
<protein>
    <recommendedName>
        <fullName evidence="2">Chorismate lyase</fullName>
    </recommendedName>
</protein>
<geneLocation type="plastid" evidence="1"/>
<proteinExistence type="predicted"/>
<dbReference type="GeneID" id="29073469"/>
<accession>A0A1C9CDA8</accession>